<evidence type="ECO:0000313" key="3">
    <source>
        <dbReference type="Proteomes" id="UP000289691"/>
    </source>
</evidence>
<accession>A0A498KZN6</accession>
<evidence type="ECO:0000256" key="1">
    <source>
        <dbReference type="SAM" id="MobiDB-lite"/>
    </source>
</evidence>
<name>A0A498KZN6_9EURY</name>
<proteinExistence type="predicted"/>
<reference evidence="2 3" key="1">
    <citation type="submission" date="2019-01" db="EMBL/GenBank/DDBJ databases">
        <title>Halorientalis sp. F13-25 a new haloarchaeum isolated from hypersaline water.</title>
        <authorList>
            <person name="Ana D.-V."/>
            <person name="Cristina S.-P."/>
            <person name="Antonio V."/>
        </authorList>
    </citation>
    <scope>NUCLEOTIDE SEQUENCE [LARGE SCALE GENOMIC DNA]</scope>
    <source>
        <strain evidence="2 3">F13-25</strain>
    </source>
</reference>
<gene>
    <name evidence="2" type="ORF">EAF64_02530</name>
</gene>
<evidence type="ECO:0008006" key="4">
    <source>
        <dbReference type="Google" id="ProtNLM"/>
    </source>
</evidence>
<feature type="region of interest" description="Disordered" evidence="1">
    <location>
        <begin position="1"/>
        <end position="22"/>
    </location>
</feature>
<dbReference type="RefSeq" id="WP_129067392.1">
    <property type="nucleotide sequence ID" value="NZ_RDFA01000001.1"/>
</dbReference>
<dbReference type="EMBL" id="RDFA01000001">
    <property type="protein sequence ID" value="RXK51529.1"/>
    <property type="molecule type" value="Genomic_DNA"/>
</dbReference>
<dbReference type="Proteomes" id="UP000289691">
    <property type="component" value="Unassembled WGS sequence"/>
</dbReference>
<protein>
    <recommendedName>
        <fullName evidence="4">RiboL-PSP-HEPN domain-containing protein</fullName>
    </recommendedName>
</protein>
<evidence type="ECO:0000313" key="2">
    <source>
        <dbReference type="EMBL" id="RXK51529.1"/>
    </source>
</evidence>
<organism evidence="2 3">
    <name type="scientific">Halorientalis pallida</name>
    <dbReference type="NCBI Taxonomy" id="2479928"/>
    <lineage>
        <taxon>Archaea</taxon>
        <taxon>Methanobacteriati</taxon>
        <taxon>Methanobacteriota</taxon>
        <taxon>Stenosarchaea group</taxon>
        <taxon>Halobacteria</taxon>
        <taxon>Halobacteriales</taxon>
        <taxon>Haloarculaceae</taxon>
        <taxon>Halorientalis</taxon>
    </lineage>
</organism>
<comment type="caution">
    <text evidence="2">The sequence shown here is derived from an EMBL/GenBank/DDBJ whole genome shotgun (WGS) entry which is preliminary data.</text>
</comment>
<keyword evidence="3" id="KW-1185">Reference proteome</keyword>
<sequence>MTDYPKDVPESENHNKSDIHNELKDIREALIEAVEKAEERSNSNDGRIHLSERERMIFLEFFTVSHALIESQSIYLLKTELIDHEYYDHEVTEWLTERFPTQKKREEFLHDCEVIGAGLKGEMKKVRQLRNDLVHNYDERQYIETPHQIKDKANAAIRTLERLEGKIENRIQEPDPDI</sequence>
<dbReference type="AlphaFoldDB" id="A0A498KZN6"/>